<comment type="caution">
    <text evidence="1">The sequence shown here is derived from an EMBL/GenBank/DDBJ whole genome shotgun (WGS) entry which is preliminary data.</text>
</comment>
<gene>
    <name evidence="1" type="ORF">GO755_40145</name>
</gene>
<organism evidence="1 2">
    <name type="scientific">Spirosoma arboris</name>
    <dbReference type="NCBI Taxonomy" id="2682092"/>
    <lineage>
        <taxon>Bacteria</taxon>
        <taxon>Pseudomonadati</taxon>
        <taxon>Bacteroidota</taxon>
        <taxon>Cytophagia</taxon>
        <taxon>Cytophagales</taxon>
        <taxon>Cytophagaceae</taxon>
        <taxon>Spirosoma</taxon>
    </lineage>
</organism>
<dbReference type="Proteomes" id="UP000436006">
    <property type="component" value="Unassembled WGS sequence"/>
</dbReference>
<evidence type="ECO:0000313" key="1">
    <source>
        <dbReference type="EMBL" id="MVM36287.1"/>
    </source>
</evidence>
<dbReference type="RefSeq" id="WP_157591084.1">
    <property type="nucleotide sequence ID" value="NZ_WPIN01000037.1"/>
</dbReference>
<keyword evidence="2" id="KW-1185">Reference proteome</keyword>
<proteinExistence type="predicted"/>
<reference evidence="1 2" key="1">
    <citation type="submission" date="2019-12" db="EMBL/GenBank/DDBJ databases">
        <title>Spirosoma sp. HMF4905 genome sequencing and assembly.</title>
        <authorList>
            <person name="Kang H."/>
            <person name="Cha I."/>
            <person name="Kim H."/>
            <person name="Joh K."/>
        </authorList>
    </citation>
    <scope>NUCLEOTIDE SEQUENCE [LARGE SCALE GENOMIC DNA]</scope>
    <source>
        <strain evidence="1 2">HMF4905</strain>
    </source>
</reference>
<accession>A0A7K1SR81</accession>
<sequence>MANHRVTMHLLRQILLLKQQGKSIRDIARSLATARNTENSKGFGQKTGRIAMLSNFFVSYPS</sequence>
<protein>
    <submittedName>
        <fullName evidence="1">Uncharacterized protein</fullName>
    </submittedName>
</protein>
<evidence type="ECO:0000313" key="2">
    <source>
        <dbReference type="Proteomes" id="UP000436006"/>
    </source>
</evidence>
<dbReference type="AlphaFoldDB" id="A0A7K1SR81"/>
<dbReference type="EMBL" id="WPIN01000037">
    <property type="protein sequence ID" value="MVM36287.1"/>
    <property type="molecule type" value="Genomic_DNA"/>
</dbReference>
<name>A0A7K1SR81_9BACT</name>